<comment type="similarity">
    <text evidence="1">Belongs to the UPF0251 family.</text>
</comment>
<protein>
    <submittedName>
        <fullName evidence="2">Uncharacterized protein</fullName>
    </submittedName>
</protein>
<dbReference type="HOGENOM" id="CLU_094511_1_0_9"/>
<evidence type="ECO:0000313" key="2">
    <source>
        <dbReference type="EMBL" id="EHM39251.1"/>
    </source>
</evidence>
<keyword evidence="3" id="KW-1185">Reference proteome</keyword>
<proteinExistence type="inferred from homology"/>
<dbReference type="PANTHER" id="PTHR37478">
    <property type="match status" value="1"/>
</dbReference>
<dbReference type="STRING" id="861450.HMPREF0080_01602"/>
<reference evidence="2 3" key="1">
    <citation type="submission" date="2011-08" db="EMBL/GenBank/DDBJ databases">
        <authorList>
            <person name="Weinstock G."/>
            <person name="Sodergren E."/>
            <person name="Clifton S."/>
            <person name="Fulton L."/>
            <person name="Fulton B."/>
            <person name="Courtney L."/>
            <person name="Fronick C."/>
            <person name="Harrison M."/>
            <person name="Strong C."/>
            <person name="Farmer C."/>
            <person name="Delahaunty K."/>
            <person name="Markovic C."/>
            <person name="Hall O."/>
            <person name="Minx P."/>
            <person name="Tomlinson C."/>
            <person name="Mitreva M."/>
            <person name="Hou S."/>
            <person name="Chen J."/>
            <person name="Wollam A."/>
            <person name="Pepin K.H."/>
            <person name="Johnson M."/>
            <person name="Bhonagiri V."/>
            <person name="Zhang X."/>
            <person name="Suruliraj S."/>
            <person name="Warren W."/>
            <person name="Chinwalla A."/>
            <person name="Mardis E.R."/>
            <person name="Wilson R.K."/>
        </authorList>
    </citation>
    <scope>NUCLEOTIDE SEQUENCE [LARGE SCALE GENOMIC DNA]</scope>
    <source>
        <strain evidence="2 3">F0357</strain>
    </source>
</reference>
<dbReference type="Pfam" id="PF02001">
    <property type="entry name" value="DUF134"/>
    <property type="match status" value="1"/>
</dbReference>
<dbReference type="PANTHER" id="PTHR37478:SF2">
    <property type="entry name" value="UPF0251 PROTEIN TK0562"/>
    <property type="match status" value="1"/>
</dbReference>
<dbReference type="PATRIC" id="fig|861450.3.peg.1479"/>
<dbReference type="InterPro" id="IPR013324">
    <property type="entry name" value="RNA_pol_sigma_r3/r4-like"/>
</dbReference>
<dbReference type="InterPro" id="IPR036388">
    <property type="entry name" value="WH-like_DNA-bd_sf"/>
</dbReference>
<dbReference type="Gene3D" id="1.10.10.10">
    <property type="entry name" value="Winged helix-like DNA-binding domain superfamily/Winged helix DNA-binding domain"/>
    <property type="match status" value="1"/>
</dbReference>
<dbReference type="OrthoDB" id="280278at2"/>
<organism evidence="2 3">
    <name type="scientific">Anaeroglobus geminatus F0357</name>
    <dbReference type="NCBI Taxonomy" id="861450"/>
    <lineage>
        <taxon>Bacteria</taxon>
        <taxon>Bacillati</taxon>
        <taxon>Bacillota</taxon>
        <taxon>Negativicutes</taxon>
        <taxon>Veillonellales</taxon>
        <taxon>Veillonellaceae</taxon>
        <taxon>Anaeroglobus</taxon>
    </lineage>
</organism>
<sequence>MARPHRSRCICSLPTICEFSPKTGTTVRKNIIMTVDEYEVIRLIDLLELTQEECALQLEVSRTTVTAIYTAARRKLAQSIIEGETLLIQGGNITVCSHTESCSHYCCKVPRNRIHKGD</sequence>
<dbReference type="Proteomes" id="UP000005481">
    <property type="component" value="Unassembled WGS sequence"/>
</dbReference>
<comment type="caution">
    <text evidence="2">The sequence shown here is derived from an EMBL/GenBank/DDBJ whole genome shotgun (WGS) entry which is preliminary data.</text>
</comment>
<dbReference type="eggNOG" id="COG1342">
    <property type="taxonomic scope" value="Bacteria"/>
</dbReference>
<accession>G9YIV8</accession>
<evidence type="ECO:0000256" key="1">
    <source>
        <dbReference type="ARBA" id="ARBA00009350"/>
    </source>
</evidence>
<name>G9YIV8_9FIRM</name>
<dbReference type="AlphaFoldDB" id="G9YIV8"/>
<dbReference type="SUPFAM" id="SSF88659">
    <property type="entry name" value="Sigma3 and sigma4 domains of RNA polymerase sigma factors"/>
    <property type="match status" value="1"/>
</dbReference>
<gene>
    <name evidence="2" type="ORF">HMPREF0080_01602</name>
</gene>
<evidence type="ECO:0000313" key="3">
    <source>
        <dbReference type="Proteomes" id="UP000005481"/>
    </source>
</evidence>
<dbReference type="RefSeq" id="WP_006790569.1">
    <property type="nucleotide sequence ID" value="NZ_JH417604.1"/>
</dbReference>
<dbReference type="EMBL" id="AGCJ01000071">
    <property type="protein sequence ID" value="EHM39251.1"/>
    <property type="molecule type" value="Genomic_DNA"/>
</dbReference>
<dbReference type="InterPro" id="IPR002852">
    <property type="entry name" value="UPF0251"/>
</dbReference>